<dbReference type="Pfam" id="PF12937">
    <property type="entry name" value="F-box-like"/>
    <property type="match status" value="1"/>
</dbReference>
<feature type="domain" description="F-box" evidence="1">
    <location>
        <begin position="1"/>
        <end position="42"/>
    </location>
</feature>
<name>A0A0C9T6A8_PLICR</name>
<proteinExistence type="predicted"/>
<dbReference type="SUPFAM" id="SSF81383">
    <property type="entry name" value="F-box domain"/>
    <property type="match status" value="1"/>
</dbReference>
<dbReference type="Proteomes" id="UP000053263">
    <property type="component" value="Unassembled WGS sequence"/>
</dbReference>
<dbReference type="EMBL" id="KN832569">
    <property type="protein sequence ID" value="KII84874.1"/>
    <property type="molecule type" value="Genomic_DNA"/>
</dbReference>
<dbReference type="SUPFAM" id="SSF52047">
    <property type="entry name" value="RNI-like"/>
    <property type="match status" value="1"/>
</dbReference>
<keyword evidence="3" id="KW-1185">Reference proteome</keyword>
<dbReference type="HOGENOM" id="CLU_725865_0_0_1"/>
<evidence type="ECO:0000313" key="2">
    <source>
        <dbReference type="EMBL" id="KII84874.1"/>
    </source>
</evidence>
<dbReference type="AlphaFoldDB" id="A0A0C9T6A8"/>
<reference evidence="2 3" key="1">
    <citation type="submission" date="2014-06" db="EMBL/GenBank/DDBJ databases">
        <title>Evolutionary Origins and Diversification of the Mycorrhizal Mutualists.</title>
        <authorList>
            <consortium name="DOE Joint Genome Institute"/>
            <consortium name="Mycorrhizal Genomics Consortium"/>
            <person name="Kohler A."/>
            <person name="Kuo A."/>
            <person name="Nagy L.G."/>
            <person name="Floudas D."/>
            <person name="Copeland A."/>
            <person name="Barry K.W."/>
            <person name="Cichocki N."/>
            <person name="Veneault-Fourrey C."/>
            <person name="LaButti K."/>
            <person name="Lindquist E.A."/>
            <person name="Lipzen A."/>
            <person name="Lundell T."/>
            <person name="Morin E."/>
            <person name="Murat C."/>
            <person name="Riley R."/>
            <person name="Ohm R."/>
            <person name="Sun H."/>
            <person name="Tunlid A."/>
            <person name="Henrissat B."/>
            <person name="Grigoriev I.V."/>
            <person name="Hibbett D.S."/>
            <person name="Martin F."/>
        </authorList>
    </citation>
    <scope>NUCLEOTIDE SEQUENCE [LARGE SCALE GENOMIC DNA]</scope>
    <source>
        <strain evidence="2 3">FD-325 SS-3</strain>
    </source>
</reference>
<organism evidence="2 3">
    <name type="scientific">Plicaturopsis crispa FD-325 SS-3</name>
    <dbReference type="NCBI Taxonomy" id="944288"/>
    <lineage>
        <taxon>Eukaryota</taxon>
        <taxon>Fungi</taxon>
        <taxon>Dikarya</taxon>
        <taxon>Basidiomycota</taxon>
        <taxon>Agaricomycotina</taxon>
        <taxon>Agaricomycetes</taxon>
        <taxon>Agaricomycetidae</taxon>
        <taxon>Amylocorticiales</taxon>
        <taxon>Amylocorticiaceae</taxon>
        <taxon>Plicatura</taxon>
        <taxon>Plicaturopsis crispa</taxon>
    </lineage>
</organism>
<dbReference type="InterPro" id="IPR032675">
    <property type="entry name" value="LRR_dom_sf"/>
</dbReference>
<sequence length="366" mass="41819">MYVPEDVLIDILTYVDKADLPAICRVNKTYREYAADNLYREISFRFGTLPRAAVCRTLIDSPQLAARVRRFEVGGVTKTNDEAMHLLADTLQHLPSLRALDLTADNYIQNRDHKAWVLRNCTFKLKTFCTSFCFNSNLMNFLVSQTELESVTLHSHPIIIGLYPFEPSALSKLGRVSVTSMSWLRILIPGRPIYDVEVHDVNIGSRSYHSFDLSLLSLSTRPILRLTLPIHVLRRTSICQVATTLPSLEELTVTSNANSTHAIEWPHVLEWLASLLSNLHELRDVSVVNGNLRFPGFDEKEMESMLEILDHSKSLEYFTMTSVVSTKTWKRVGGEWVTSTADSERHNLWVQEMAQKFRHSPSLWNL</sequence>
<dbReference type="InterPro" id="IPR036047">
    <property type="entry name" value="F-box-like_dom_sf"/>
</dbReference>
<evidence type="ECO:0000259" key="1">
    <source>
        <dbReference type="PROSITE" id="PS50181"/>
    </source>
</evidence>
<gene>
    <name evidence="2" type="ORF">PLICRDRAFT_45705</name>
</gene>
<dbReference type="InterPro" id="IPR001810">
    <property type="entry name" value="F-box_dom"/>
</dbReference>
<accession>A0A0C9T6A8</accession>
<dbReference type="OrthoDB" id="2983088at2759"/>
<dbReference type="PROSITE" id="PS50181">
    <property type="entry name" value="FBOX"/>
    <property type="match status" value="1"/>
</dbReference>
<protein>
    <recommendedName>
        <fullName evidence="1">F-box domain-containing protein</fullName>
    </recommendedName>
</protein>
<dbReference type="Gene3D" id="3.80.10.10">
    <property type="entry name" value="Ribonuclease Inhibitor"/>
    <property type="match status" value="1"/>
</dbReference>
<evidence type="ECO:0000313" key="3">
    <source>
        <dbReference type="Proteomes" id="UP000053263"/>
    </source>
</evidence>